<name>A0ABU0ZTE0_9ACTN</name>
<proteinExistence type="predicted"/>
<dbReference type="Proteomes" id="UP001230908">
    <property type="component" value="Unassembled WGS sequence"/>
</dbReference>
<gene>
    <name evidence="1" type="ORF">RB614_37765</name>
</gene>
<sequence>MIGGYSTMQGPLFDRRAGEAVRSFLLESEREVAEEGVDLVRYVGGKSFRYLSSVPTGNFARGVQASRTFGGWTVRDDVIYGPWLEGVSKRNAATRFKGYALYRRAAQLLGTTAHLIAERVLPLYLRRMGGR</sequence>
<accession>A0ABU0ZTE0</accession>
<dbReference type="EMBL" id="JAVHUY010000053">
    <property type="protein sequence ID" value="MDQ7910257.1"/>
    <property type="molecule type" value="Genomic_DNA"/>
</dbReference>
<evidence type="ECO:0000313" key="1">
    <source>
        <dbReference type="EMBL" id="MDQ7910257.1"/>
    </source>
</evidence>
<comment type="caution">
    <text evidence="1">The sequence shown here is derived from an EMBL/GenBank/DDBJ whole genome shotgun (WGS) entry which is preliminary data.</text>
</comment>
<dbReference type="RefSeq" id="WP_308717507.1">
    <property type="nucleotide sequence ID" value="NZ_JAVHUY010000053.1"/>
</dbReference>
<keyword evidence="2" id="KW-1185">Reference proteome</keyword>
<reference evidence="1 2" key="1">
    <citation type="submission" date="2023-08" db="EMBL/GenBank/DDBJ databases">
        <title>Phytohabitans sansha sp. nov., isolated from marine sediment.</title>
        <authorList>
            <person name="Zhao Y."/>
            <person name="Yi K."/>
        </authorList>
    </citation>
    <scope>NUCLEOTIDE SEQUENCE [LARGE SCALE GENOMIC DNA]</scope>
    <source>
        <strain evidence="1 2">ZYX-F-186</strain>
    </source>
</reference>
<protein>
    <submittedName>
        <fullName evidence="1">Uncharacterized protein</fullName>
    </submittedName>
</protein>
<evidence type="ECO:0000313" key="2">
    <source>
        <dbReference type="Proteomes" id="UP001230908"/>
    </source>
</evidence>
<organism evidence="1 2">
    <name type="scientific">Phytohabitans maris</name>
    <dbReference type="NCBI Taxonomy" id="3071409"/>
    <lineage>
        <taxon>Bacteria</taxon>
        <taxon>Bacillati</taxon>
        <taxon>Actinomycetota</taxon>
        <taxon>Actinomycetes</taxon>
        <taxon>Micromonosporales</taxon>
        <taxon>Micromonosporaceae</taxon>
    </lineage>
</organism>